<evidence type="ECO:0000313" key="2">
    <source>
        <dbReference type="EMBL" id="GAA2663592.1"/>
    </source>
</evidence>
<sequence length="171" mass="18016">MRRHRLGLPTFGPVLLLTLLLTGCSITDTAPTPAGSPATGLQIPASNSTGATHIYFYSAQGLERVSRPYQGPDALDVALRQLAAGPDAAERVRGLVSYVPPHAPIPVVTAHKPGELTVFAPSGWQARTALRQLVCTAADVASTQDRTSLRTLRVTVRRAAGEPTVTQTCAP</sequence>
<organism evidence="2 3">
    <name type="scientific">Streptomyces lunalinharesii</name>
    <dbReference type="NCBI Taxonomy" id="333384"/>
    <lineage>
        <taxon>Bacteria</taxon>
        <taxon>Bacillati</taxon>
        <taxon>Actinomycetota</taxon>
        <taxon>Actinomycetes</taxon>
        <taxon>Kitasatosporales</taxon>
        <taxon>Streptomycetaceae</taxon>
        <taxon>Streptomyces</taxon>
    </lineage>
</organism>
<evidence type="ECO:0008006" key="4">
    <source>
        <dbReference type="Google" id="ProtNLM"/>
    </source>
</evidence>
<feature type="chain" id="PRO_5046729374" description="GerMN domain-containing protein" evidence="1">
    <location>
        <begin position="31"/>
        <end position="171"/>
    </location>
</feature>
<dbReference type="RefSeq" id="WP_344576558.1">
    <property type="nucleotide sequence ID" value="NZ_BAAARK010000009.1"/>
</dbReference>
<proteinExistence type="predicted"/>
<keyword evidence="1" id="KW-0732">Signal</keyword>
<name>A0ABP6E9V5_9ACTN</name>
<keyword evidence="3" id="KW-1185">Reference proteome</keyword>
<evidence type="ECO:0000256" key="1">
    <source>
        <dbReference type="SAM" id="SignalP"/>
    </source>
</evidence>
<evidence type="ECO:0000313" key="3">
    <source>
        <dbReference type="Proteomes" id="UP001500994"/>
    </source>
</evidence>
<dbReference type="EMBL" id="BAAARK010000009">
    <property type="protein sequence ID" value="GAA2663592.1"/>
    <property type="molecule type" value="Genomic_DNA"/>
</dbReference>
<comment type="caution">
    <text evidence="2">The sequence shown here is derived from an EMBL/GenBank/DDBJ whole genome shotgun (WGS) entry which is preliminary data.</text>
</comment>
<dbReference type="Proteomes" id="UP001500994">
    <property type="component" value="Unassembled WGS sequence"/>
</dbReference>
<reference evidence="3" key="1">
    <citation type="journal article" date="2019" name="Int. J. Syst. Evol. Microbiol.">
        <title>The Global Catalogue of Microorganisms (GCM) 10K type strain sequencing project: providing services to taxonomists for standard genome sequencing and annotation.</title>
        <authorList>
            <consortium name="The Broad Institute Genomics Platform"/>
            <consortium name="The Broad Institute Genome Sequencing Center for Infectious Disease"/>
            <person name="Wu L."/>
            <person name="Ma J."/>
        </authorList>
    </citation>
    <scope>NUCLEOTIDE SEQUENCE [LARGE SCALE GENOMIC DNA]</scope>
    <source>
        <strain evidence="3">JCM 16374</strain>
    </source>
</reference>
<dbReference type="PROSITE" id="PS51257">
    <property type="entry name" value="PROKAR_LIPOPROTEIN"/>
    <property type="match status" value="1"/>
</dbReference>
<protein>
    <recommendedName>
        <fullName evidence="4">GerMN domain-containing protein</fullName>
    </recommendedName>
</protein>
<gene>
    <name evidence="2" type="ORF">GCM10009864_34770</name>
</gene>
<feature type="signal peptide" evidence="1">
    <location>
        <begin position="1"/>
        <end position="30"/>
    </location>
</feature>
<accession>A0ABP6E9V5</accession>